<keyword evidence="2" id="KW-0677">Repeat</keyword>
<dbReference type="InterPro" id="IPR006652">
    <property type="entry name" value="Kelch_1"/>
</dbReference>
<dbReference type="InterPro" id="IPR015915">
    <property type="entry name" value="Kelch-typ_b-propeller"/>
</dbReference>
<evidence type="ECO:0000313" key="6">
    <source>
        <dbReference type="Proteomes" id="UP000031668"/>
    </source>
</evidence>
<sequence length="344" mass="39816">MSEPESRSNHCITSAREYLIIYGGQSEISLQVLKELWTYNTLGGIWKRYQIPTEITIGYLGSSVCSVDNTVYIFGGSSTATEDRVTNSLISFNVRNHTWQTLSPHIDDFDENTLPPLIYSWIFYHNKSIYILGGIFDDDLIITMYKFCLNTSTWSVVEQNGVEPFPLTRMYGTVFKNQFCTFSGRAENVLNRFMVINIFDLSTNTWSKKETKSNTQEYPDDRDEESYAFSKNVVYLSGGQSGRTSYTDIWKFDFENLEWCKLDYTLQKGMYIHSTSVVDDTYLYSYNAEPNKEYITHLLERFTIRPPTLYRQCLEKISISPNLRDCISSLPTAIADELNFHNTD</sequence>
<dbReference type="EMBL" id="JWZT01001836">
    <property type="protein sequence ID" value="KII71176.1"/>
    <property type="molecule type" value="Genomic_DNA"/>
</dbReference>
<dbReference type="Pfam" id="PF24681">
    <property type="entry name" value="Kelch_KLHDC2_KLHL20_DRC7"/>
    <property type="match status" value="1"/>
</dbReference>
<reference evidence="5 6" key="1">
    <citation type="journal article" date="2014" name="Genome Biol. Evol.">
        <title>The genome of the myxosporean Thelohanellus kitauei shows adaptations to nutrient acquisition within its fish host.</title>
        <authorList>
            <person name="Yang Y."/>
            <person name="Xiong J."/>
            <person name="Zhou Z."/>
            <person name="Huo F."/>
            <person name="Miao W."/>
            <person name="Ran C."/>
            <person name="Liu Y."/>
            <person name="Zhang J."/>
            <person name="Feng J."/>
            <person name="Wang M."/>
            <person name="Wang M."/>
            <person name="Wang L."/>
            <person name="Yao B."/>
        </authorList>
    </citation>
    <scope>NUCLEOTIDE SEQUENCE [LARGE SCALE GENOMIC DNA]</scope>
    <source>
        <strain evidence="5">Wuqing</strain>
    </source>
</reference>
<dbReference type="PANTHER" id="PTHR46428:SF1">
    <property type="entry name" value="KELCH DOMAIN-CONTAINING PROTEIN 10"/>
    <property type="match status" value="1"/>
</dbReference>
<protein>
    <recommendedName>
        <fullName evidence="4">Kelch domain-containing protein 10</fullName>
    </recommendedName>
</protein>
<dbReference type="Pfam" id="PF01344">
    <property type="entry name" value="Kelch_1"/>
    <property type="match status" value="1"/>
</dbReference>
<accession>A0A0C2MV21</accession>
<dbReference type="Gene3D" id="2.120.10.80">
    <property type="entry name" value="Kelch-type beta propeller"/>
    <property type="match status" value="2"/>
</dbReference>
<organism evidence="5 6">
    <name type="scientific">Thelohanellus kitauei</name>
    <name type="common">Myxosporean</name>
    <dbReference type="NCBI Taxonomy" id="669202"/>
    <lineage>
        <taxon>Eukaryota</taxon>
        <taxon>Metazoa</taxon>
        <taxon>Cnidaria</taxon>
        <taxon>Myxozoa</taxon>
        <taxon>Myxosporea</taxon>
        <taxon>Bivalvulida</taxon>
        <taxon>Platysporina</taxon>
        <taxon>Myxobolidae</taxon>
        <taxon>Thelohanellus</taxon>
    </lineage>
</organism>
<keyword evidence="1" id="KW-0880">Kelch repeat</keyword>
<gene>
    <name evidence="5" type="ORF">RF11_09196</name>
</gene>
<evidence type="ECO:0000256" key="3">
    <source>
        <dbReference type="ARBA" id="ARBA00038487"/>
    </source>
</evidence>
<dbReference type="GO" id="GO:0032874">
    <property type="term" value="P:positive regulation of stress-activated MAPK cascade"/>
    <property type="evidence" value="ECO:0007669"/>
    <property type="project" value="TreeGrafter"/>
</dbReference>
<dbReference type="SUPFAM" id="SSF117281">
    <property type="entry name" value="Kelch motif"/>
    <property type="match status" value="1"/>
</dbReference>
<comment type="similarity">
    <text evidence="3">Belongs to the KLHDC10 family.</text>
</comment>
<proteinExistence type="inferred from homology"/>
<evidence type="ECO:0000313" key="5">
    <source>
        <dbReference type="EMBL" id="KII71176.1"/>
    </source>
</evidence>
<name>A0A0C2MV21_THEKT</name>
<comment type="caution">
    <text evidence="5">The sequence shown here is derived from an EMBL/GenBank/DDBJ whole genome shotgun (WGS) entry which is preliminary data.</text>
</comment>
<evidence type="ECO:0000256" key="4">
    <source>
        <dbReference type="ARBA" id="ARBA00041041"/>
    </source>
</evidence>
<evidence type="ECO:0000256" key="2">
    <source>
        <dbReference type="ARBA" id="ARBA00022737"/>
    </source>
</evidence>
<dbReference type="AlphaFoldDB" id="A0A0C2MV21"/>
<keyword evidence="6" id="KW-1185">Reference proteome</keyword>
<dbReference type="Proteomes" id="UP000031668">
    <property type="component" value="Unassembled WGS sequence"/>
</dbReference>
<dbReference type="OrthoDB" id="7676067at2759"/>
<evidence type="ECO:0000256" key="1">
    <source>
        <dbReference type="ARBA" id="ARBA00022441"/>
    </source>
</evidence>
<dbReference type="InterPro" id="IPR052125">
    <property type="entry name" value="KLHDC10"/>
</dbReference>
<dbReference type="PANTHER" id="PTHR46428">
    <property type="entry name" value="KELCH DOMAIN-CONTAINING PROTEIN 10"/>
    <property type="match status" value="1"/>
</dbReference>